<comment type="caution">
    <text evidence="4">The sequence shown here is derived from an EMBL/GenBank/DDBJ whole genome shotgun (WGS) entry which is preliminary data.</text>
</comment>
<keyword evidence="1" id="KW-0175">Coiled coil</keyword>
<dbReference type="GO" id="GO:0043130">
    <property type="term" value="F:ubiquitin binding"/>
    <property type="evidence" value="ECO:0007669"/>
    <property type="project" value="InterPro"/>
</dbReference>
<evidence type="ECO:0000313" key="4">
    <source>
        <dbReference type="EMBL" id="KAF5820473.1"/>
    </source>
</evidence>
<feature type="region of interest" description="Disordered" evidence="2">
    <location>
        <begin position="216"/>
        <end position="244"/>
    </location>
</feature>
<feature type="domain" description="CUE" evidence="3">
    <location>
        <begin position="2"/>
        <end position="45"/>
    </location>
</feature>
<gene>
    <name evidence="4" type="ORF">HanXRQr2_Chr01g0002661</name>
</gene>
<dbReference type="Gramene" id="mRNA:HanXRQr2_Chr01g0002661">
    <property type="protein sequence ID" value="mRNA:HanXRQr2_Chr01g0002661"/>
    <property type="gene ID" value="HanXRQr2_Chr01g0002661"/>
</dbReference>
<reference evidence="4" key="2">
    <citation type="submission" date="2020-06" db="EMBL/GenBank/DDBJ databases">
        <title>Helianthus annuus Genome sequencing and assembly Release 2.</title>
        <authorList>
            <person name="Gouzy J."/>
            <person name="Langlade N."/>
            <person name="Munos S."/>
        </authorList>
    </citation>
    <scope>NUCLEOTIDE SEQUENCE</scope>
    <source>
        <tissue evidence="4">Leaves</tissue>
    </source>
</reference>
<dbReference type="OrthoDB" id="620544at2759"/>
<evidence type="ECO:0000256" key="1">
    <source>
        <dbReference type="SAM" id="Coils"/>
    </source>
</evidence>
<protein>
    <submittedName>
        <fullName evidence="4">Ubiquitin system component Cue</fullName>
    </submittedName>
</protein>
<proteinExistence type="predicted"/>
<accession>A0A9K3JT09</accession>
<feature type="compositionally biased region" description="Low complexity" evidence="2">
    <location>
        <begin position="56"/>
        <end position="68"/>
    </location>
</feature>
<feature type="coiled-coil region" evidence="1">
    <location>
        <begin position="248"/>
        <end position="299"/>
    </location>
</feature>
<dbReference type="Proteomes" id="UP000215914">
    <property type="component" value="Unassembled WGS sequence"/>
</dbReference>
<feature type="region of interest" description="Disordered" evidence="2">
    <location>
        <begin position="53"/>
        <end position="79"/>
    </location>
</feature>
<sequence length="578" mass="63292">MGFKSVYRALQDVFPEVDSRALKAVAIEHSKDADLAVEVVLVEVIPNLPKKAITVGSSSSSKSSSSLLEGGGETSKPESTMDRLAVNLNDHEQSTKDYVVSSIDGSLPGVTEALDASDTAQLNSHTVIEPVNPESLATSSYHDANGEPETECSSRFLETFGDNIAMNHDSTSSDSQNQGCVKAGCEIVDNETIFVPASNHLVGVCETNIVATQESGPTLSKSASEKEASEVEFDDLDGGSGMSSVLTRSEEKCSIELLEEIIEDAKNNKQALVSAMDSVVDLFREVELKEKAADEAKEEATQGCSDILAKANEVKNALLRAKETNDMHAGEVNAEKAILATELKELQLRLFTLSDERKRSLAILDEMRKALESRLAAALDEIATAEQQKLENERAAKEALLYQESQMEKVVEEAKKLKLVAEENTKLQEFLMDRGRAVDILQGEISVKCQDVLLLKEKFDKGIPLTRSRSLSSSQTSSILASSGSSFRSVIKPLEPEPELETFESLMKSTEMNDSYDFVLKIREPEPTYESLMKGRELDDLYGFVDKSLTSDVAPEETASRVGDRKKLQEDGWEFFDN</sequence>
<evidence type="ECO:0000256" key="2">
    <source>
        <dbReference type="SAM" id="MobiDB-lite"/>
    </source>
</evidence>
<reference evidence="4" key="1">
    <citation type="journal article" date="2017" name="Nature">
        <title>The sunflower genome provides insights into oil metabolism, flowering and Asterid evolution.</title>
        <authorList>
            <person name="Badouin H."/>
            <person name="Gouzy J."/>
            <person name="Grassa C.J."/>
            <person name="Murat F."/>
            <person name="Staton S.E."/>
            <person name="Cottret L."/>
            <person name="Lelandais-Briere C."/>
            <person name="Owens G.L."/>
            <person name="Carrere S."/>
            <person name="Mayjonade B."/>
            <person name="Legrand L."/>
            <person name="Gill N."/>
            <person name="Kane N.C."/>
            <person name="Bowers J.E."/>
            <person name="Hubner S."/>
            <person name="Bellec A."/>
            <person name="Berard A."/>
            <person name="Berges H."/>
            <person name="Blanchet N."/>
            <person name="Boniface M.C."/>
            <person name="Brunel D."/>
            <person name="Catrice O."/>
            <person name="Chaidir N."/>
            <person name="Claudel C."/>
            <person name="Donnadieu C."/>
            <person name="Faraut T."/>
            <person name="Fievet G."/>
            <person name="Helmstetter N."/>
            <person name="King M."/>
            <person name="Knapp S.J."/>
            <person name="Lai Z."/>
            <person name="Le Paslier M.C."/>
            <person name="Lippi Y."/>
            <person name="Lorenzon L."/>
            <person name="Mandel J.R."/>
            <person name="Marage G."/>
            <person name="Marchand G."/>
            <person name="Marquand E."/>
            <person name="Bret-Mestries E."/>
            <person name="Morien E."/>
            <person name="Nambeesan S."/>
            <person name="Nguyen T."/>
            <person name="Pegot-Espagnet P."/>
            <person name="Pouilly N."/>
            <person name="Raftis F."/>
            <person name="Sallet E."/>
            <person name="Schiex T."/>
            <person name="Thomas J."/>
            <person name="Vandecasteele C."/>
            <person name="Vares D."/>
            <person name="Vear F."/>
            <person name="Vautrin S."/>
            <person name="Crespi M."/>
            <person name="Mangin B."/>
            <person name="Burke J.M."/>
            <person name="Salse J."/>
            <person name="Munos S."/>
            <person name="Vincourt P."/>
            <person name="Rieseberg L.H."/>
            <person name="Langlade N.B."/>
        </authorList>
    </citation>
    <scope>NUCLEOTIDE SEQUENCE</scope>
    <source>
        <tissue evidence="4">Leaves</tissue>
    </source>
</reference>
<dbReference type="PROSITE" id="PS51140">
    <property type="entry name" value="CUE"/>
    <property type="match status" value="1"/>
</dbReference>
<dbReference type="PANTHER" id="PTHR48459:SF1">
    <property type="entry name" value="CUE DOMAIN-CONTAINING PROTEIN"/>
    <property type="match status" value="1"/>
</dbReference>
<dbReference type="AlphaFoldDB" id="A0A9K3JT09"/>
<dbReference type="InterPro" id="IPR003892">
    <property type="entry name" value="CUE"/>
</dbReference>
<evidence type="ECO:0000259" key="3">
    <source>
        <dbReference type="PROSITE" id="PS51140"/>
    </source>
</evidence>
<keyword evidence="5" id="KW-1185">Reference proteome</keyword>
<dbReference type="PANTHER" id="PTHR48459">
    <property type="entry name" value="CUE DOMAIN-CONTAINING PROTEIN"/>
    <property type="match status" value="1"/>
</dbReference>
<name>A0A9K3JT09_HELAN</name>
<feature type="coiled-coil region" evidence="1">
    <location>
        <begin position="329"/>
        <end position="395"/>
    </location>
</feature>
<evidence type="ECO:0000313" key="5">
    <source>
        <dbReference type="Proteomes" id="UP000215914"/>
    </source>
</evidence>
<dbReference type="EMBL" id="MNCJ02000316">
    <property type="protein sequence ID" value="KAF5820473.1"/>
    <property type="molecule type" value="Genomic_DNA"/>
</dbReference>
<organism evidence="4 5">
    <name type="scientific">Helianthus annuus</name>
    <name type="common">Common sunflower</name>
    <dbReference type="NCBI Taxonomy" id="4232"/>
    <lineage>
        <taxon>Eukaryota</taxon>
        <taxon>Viridiplantae</taxon>
        <taxon>Streptophyta</taxon>
        <taxon>Embryophyta</taxon>
        <taxon>Tracheophyta</taxon>
        <taxon>Spermatophyta</taxon>
        <taxon>Magnoliopsida</taxon>
        <taxon>eudicotyledons</taxon>
        <taxon>Gunneridae</taxon>
        <taxon>Pentapetalae</taxon>
        <taxon>asterids</taxon>
        <taxon>campanulids</taxon>
        <taxon>Asterales</taxon>
        <taxon>Asteraceae</taxon>
        <taxon>Asteroideae</taxon>
        <taxon>Heliantheae alliance</taxon>
        <taxon>Heliantheae</taxon>
        <taxon>Helianthus</taxon>
    </lineage>
</organism>